<feature type="transmembrane region" description="Helical" evidence="2">
    <location>
        <begin position="577"/>
        <end position="600"/>
    </location>
</feature>
<feature type="region of interest" description="Disordered" evidence="1">
    <location>
        <begin position="90"/>
        <end position="130"/>
    </location>
</feature>
<dbReference type="Proteomes" id="UP000289718">
    <property type="component" value="Unassembled WGS sequence"/>
</dbReference>
<sequence>MEKGFRESMRWLHTWSGLIVGWLLFAIFVTGTSAYYREEINLWMKPEFHKSQVSEKTIQIAVDKAIENTNKSDNVSVTLPDSRNNLIAIRAEKKSNTETQKKQRTQKSEKTNSQAKNSNENKKRVKKRRTPSIYYDATTGELIEDTTKTAGGNFLYRFHFELYGIPKLIGRWIVGIATMAMLVAIITGILIHKRIFKDIFTFRPKNNTRGWMDAHILPAVAALPFLIMITYSGLLLFGNLMFPYGMKAYYGNDFMAYRQDIMRAYSTDSNKDINKEKAKSQKENRVKVVKTFEEQENKNINRIVNAYALRDINRYQNNKNAQRLISTNASRQIALSKKNTFSNNISKEKLLTILNKAEKIWPENIGGFSIVKKGNNTFVEITPKDPSTLFSNRMARESITYNARTTELIKEVNPPVIDSVVLNTNTAFRSLHEAKFADSTLRFVFFLAGIMGTVIAGTGLVLWIEKRKKKNLKDKSFGFWLVEKLNLGTIMGLFIAIAIFFIANRVIVIEENERRSLEISIFFIAWLLSYIHAFLRNTSKAWKEQLLFATVLFFIIPILNAIVVFDSFTQIINRDNIFIYFDIFSIFIALVFLLVRFILIRKDKRKGEQK</sequence>
<dbReference type="PANTHER" id="PTHR34219">
    <property type="entry name" value="IRON-REGULATED INNER MEMBRANE PROTEIN-RELATED"/>
    <property type="match status" value="1"/>
</dbReference>
<feature type="transmembrane region" description="Helical" evidence="2">
    <location>
        <begin position="169"/>
        <end position="191"/>
    </location>
</feature>
<feature type="transmembrane region" description="Helical" evidence="2">
    <location>
        <begin position="443"/>
        <end position="464"/>
    </location>
</feature>
<feature type="compositionally biased region" description="Basic and acidic residues" evidence="1">
    <location>
        <begin position="90"/>
        <end position="110"/>
    </location>
</feature>
<evidence type="ECO:0000256" key="1">
    <source>
        <dbReference type="SAM" id="MobiDB-lite"/>
    </source>
</evidence>
<comment type="caution">
    <text evidence="3">The sequence shown here is derived from an EMBL/GenBank/DDBJ whole genome shotgun (WGS) entry which is preliminary data.</text>
</comment>
<keyword evidence="4" id="KW-1185">Reference proteome</keyword>
<dbReference type="RefSeq" id="WP_129060962.1">
    <property type="nucleotide sequence ID" value="NZ_NXIE01000002.1"/>
</dbReference>
<dbReference type="OrthoDB" id="9776609at2"/>
<evidence type="ECO:0008006" key="5">
    <source>
        <dbReference type="Google" id="ProtNLM"/>
    </source>
</evidence>
<evidence type="ECO:0000256" key="2">
    <source>
        <dbReference type="SAM" id="Phobius"/>
    </source>
</evidence>
<feature type="transmembrane region" description="Helical" evidence="2">
    <location>
        <begin position="519"/>
        <end position="535"/>
    </location>
</feature>
<organism evidence="3 4">
    <name type="scientific">Halarcobacter mediterraneus</name>
    <dbReference type="NCBI Taxonomy" id="2023153"/>
    <lineage>
        <taxon>Bacteria</taxon>
        <taxon>Pseudomonadati</taxon>
        <taxon>Campylobacterota</taxon>
        <taxon>Epsilonproteobacteria</taxon>
        <taxon>Campylobacterales</taxon>
        <taxon>Arcobacteraceae</taxon>
        <taxon>Halarcobacter</taxon>
    </lineage>
</organism>
<reference evidence="3 4" key="1">
    <citation type="submission" date="2017-09" db="EMBL/GenBank/DDBJ databases">
        <title>Genomics of the genus Arcobacter.</title>
        <authorList>
            <person name="Perez-Cataluna A."/>
            <person name="Figueras M.J."/>
            <person name="Salas-Masso N."/>
        </authorList>
    </citation>
    <scope>NUCLEOTIDE SEQUENCE [LARGE SCALE GENOMIC DNA]</scope>
    <source>
        <strain evidence="3 4">F156-34</strain>
    </source>
</reference>
<dbReference type="InterPro" id="IPR005625">
    <property type="entry name" value="PepSY-ass_TM"/>
</dbReference>
<accession>A0A4Q1ATE4</accession>
<feature type="transmembrane region" description="Helical" evidence="2">
    <location>
        <begin position="485"/>
        <end position="507"/>
    </location>
</feature>
<keyword evidence="2" id="KW-0812">Transmembrane</keyword>
<dbReference type="AlphaFoldDB" id="A0A4Q1ATE4"/>
<protein>
    <recommendedName>
        <fullName evidence="5">Peptidase</fullName>
    </recommendedName>
</protein>
<dbReference type="EMBL" id="NXIE01000002">
    <property type="protein sequence ID" value="RXK13142.1"/>
    <property type="molecule type" value="Genomic_DNA"/>
</dbReference>
<feature type="transmembrane region" description="Helical" evidence="2">
    <location>
        <begin position="12"/>
        <end position="36"/>
    </location>
</feature>
<gene>
    <name evidence="3" type="ORF">CP965_04915</name>
</gene>
<dbReference type="PANTHER" id="PTHR34219:SF4">
    <property type="entry name" value="PEPSY DOMAIN-CONTAINING PROTEIN"/>
    <property type="match status" value="1"/>
</dbReference>
<keyword evidence="2" id="KW-0472">Membrane</keyword>
<keyword evidence="2" id="KW-1133">Transmembrane helix</keyword>
<evidence type="ECO:0000313" key="4">
    <source>
        <dbReference type="Proteomes" id="UP000289718"/>
    </source>
</evidence>
<proteinExistence type="predicted"/>
<feature type="transmembrane region" description="Helical" evidence="2">
    <location>
        <begin position="547"/>
        <end position="565"/>
    </location>
</feature>
<dbReference type="Pfam" id="PF03929">
    <property type="entry name" value="PepSY_TM"/>
    <property type="match status" value="1"/>
</dbReference>
<evidence type="ECO:0000313" key="3">
    <source>
        <dbReference type="EMBL" id="RXK13142.1"/>
    </source>
</evidence>
<feature type="transmembrane region" description="Helical" evidence="2">
    <location>
        <begin position="212"/>
        <end position="237"/>
    </location>
</feature>
<name>A0A4Q1ATE4_9BACT</name>